<dbReference type="GO" id="GO:0005694">
    <property type="term" value="C:chromosome"/>
    <property type="evidence" value="ECO:0007669"/>
    <property type="project" value="TreeGrafter"/>
</dbReference>
<evidence type="ECO:0000313" key="6">
    <source>
        <dbReference type="EnsemblMetazoa" id="CapteP213014"/>
    </source>
</evidence>
<dbReference type="SMART" id="SM00490">
    <property type="entry name" value="HELICc"/>
    <property type="match status" value="1"/>
</dbReference>
<dbReference type="Pfam" id="PF00271">
    <property type="entry name" value="Helicase_C"/>
    <property type="match status" value="1"/>
</dbReference>
<evidence type="ECO:0000313" key="7">
    <source>
        <dbReference type="Proteomes" id="UP000014760"/>
    </source>
</evidence>
<dbReference type="PROSITE" id="PS51194">
    <property type="entry name" value="HELICASE_CTER"/>
    <property type="match status" value="1"/>
</dbReference>
<dbReference type="GO" id="GO:0000724">
    <property type="term" value="P:double-strand break repair via homologous recombination"/>
    <property type="evidence" value="ECO:0007669"/>
    <property type="project" value="TreeGrafter"/>
</dbReference>
<accession>R7TVF4</accession>
<dbReference type="InterPro" id="IPR001650">
    <property type="entry name" value="Helicase_C-like"/>
</dbReference>
<comment type="similarity">
    <text evidence="1">Belongs to the helicase family. RecQ subfamily.</text>
</comment>
<name>R7TVF4_CAPTE</name>
<dbReference type="GO" id="GO:0005737">
    <property type="term" value="C:cytoplasm"/>
    <property type="evidence" value="ECO:0007669"/>
    <property type="project" value="TreeGrafter"/>
</dbReference>
<dbReference type="GO" id="GO:0009378">
    <property type="term" value="F:four-way junction helicase activity"/>
    <property type="evidence" value="ECO:0007669"/>
    <property type="project" value="TreeGrafter"/>
</dbReference>
<evidence type="ECO:0000256" key="2">
    <source>
        <dbReference type="ARBA" id="ARBA00034617"/>
    </source>
</evidence>
<dbReference type="PANTHER" id="PTHR13710:SF157">
    <property type="entry name" value="DNA HELICASE"/>
    <property type="match status" value="1"/>
</dbReference>
<dbReference type="EC" id="5.6.2.4" evidence="3"/>
<feature type="non-terminal residue" evidence="5">
    <location>
        <position position="1"/>
    </location>
</feature>
<dbReference type="EnsemblMetazoa" id="CapteT213014">
    <property type="protein sequence ID" value="CapteP213014"/>
    <property type="gene ID" value="CapteG213014"/>
</dbReference>
<keyword evidence="7" id="KW-1185">Reference proteome</keyword>
<dbReference type="SUPFAM" id="SSF52540">
    <property type="entry name" value="P-loop containing nucleoside triphosphate hydrolases"/>
    <property type="match status" value="1"/>
</dbReference>
<comment type="catalytic activity">
    <reaction evidence="2">
        <text>Couples ATP hydrolysis with the unwinding of duplex DNA by translocating in the 3'-5' direction.</text>
        <dbReference type="EC" id="5.6.2.4"/>
    </reaction>
</comment>
<dbReference type="EMBL" id="AMQN01027500">
    <property type="status" value="NOT_ANNOTATED_CDS"/>
    <property type="molecule type" value="Genomic_DNA"/>
</dbReference>
<dbReference type="AlphaFoldDB" id="R7TVF4"/>
<protein>
    <recommendedName>
        <fullName evidence="3">DNA 3'-5' helicase</fullName>
        <ecNumber evidence="3">5.6.2.4</ecNumber>
    </recommendedName>
</protein>
<organism evidence="5">
    <name type="scientific">Capitella teleta</name>
    <name type="common">Polychaete worm</name>
    <dbReference type="NCBI Taxonomy" id="283909"/>
    <lineage>
        <taxon>Eukaryota</taxon>
        <taxon>Metazoa</taxon>
        <taxon>Spiralia</taxon>
        <taxon>Lophotrochozoa</taxon>
        <taxon>Annelida</taxon>
        <taxon>Polychaeta</taxon>
        <taxon>Sedentaria</taxon>
        <taxon>Scolecida</taxon>
        <taxon>Capitellidae</taxon>
        <taxon>Capitella</taxon>
    </lineage>
</organism>
<dbReference type="InterPro" id="IPR027417">
    <property type="entry name" value="P-loop_NTPase"/>
</dbReference>
<gene>
    <name evidence="5" type="ORF">CAPTEDRAFT_213014</name>
</gene>
<proteinExistence type="inferred from homology"/>
<dbReference type="Gene3D" id="3.40.50.300">
    <property type="entry name" value="P-loop containing nucleotide triphosphate hydrolases"/>
    <property type="match status" value="1"/>
</dbReference>
<dbReference type="GO" id="GO:0005654">
    <property type="term" value="C:nucleoplasm"/>
    <property type="evidence" value="ECO:0007669"/>
    <property type="project" value="TreeGrafter"/>
</dbReference>
<sequence>SNITLQIWPRRESQRGKVPLPLQQYVEHFKEKTLSGHFNEIEKSILYCRELNDVGRFFVLLRKLLGAAAVDAEDPDDRTICVYYAGIDLPSERLALARFAEGKAKLMITTVAFGLGINIPDVRRVYHYGAPATVLEYWQEIGRCGRDGSQGRAILIDCFVPGFQSPIPALIRDCEEKKKCFRVALLSYLWVGNNSTPQVPSSTCCSFCML</sequence>
<dbReference type="GO" id="GO:0000723">
    <property type="term" value="P:telomere maintenance"/>
    <property type="evidence" value="ECO:0007669"/>
    <property type="project" value="TreeGrafter"/>
</dbReference>
<evidence type="ECO:0000256" key="3">
    <source>
        <dbReference type="ARBA" id="ARBA00034808"/>
    </source>
</evidence>
<reference evidence="7" key="1">
    <citation type="submission" date="2012-12" db="EMBL/GenBank/DDBJ databases">
        <authorList>
            <person name="Hellsten U."/>
            <person name="Grimwood J."/>
            <person name="Chapman J.A."/>
            <person name="Shapiro H."/>
            <person name="Aerts A."/>
            <person name="Otillar R.P."/>
            <person name="Terry A.Y."/>
            <person name="Boore J.L."/>
            <person name="Simakov O."/>
            <person name="Marletaz F."/>
            <person name="Cho S.-J."/>
            <person name="Edsinger-Gonzales E."/>
            <person name="Havlak P."/>
            <person name="Kuo D.-H."/>
            <person name="Larsson T."/>
            <person name="Lv J."/>
            <person name="Arendt D."/>
            <person name="Savage R."/>
            <person name="Osoegawa K."/>
            <person name="de Jong P."/>
            <person name="Lindberg D.R."/>
            <person name="Seaver E.C."/>
            <person name="Weisblat D.A."/>
            <person name="Putnam N.H."/>
            <person name="Grigoriev I.V."/>
            <person name="Rokhsar D.S."/>
        </authorList>
    </citation>
    <scope>NUCLEOTIDE SEQUENCE</scope>
    <source>
        <strain evidence="7">I ESC-2004</strain>
    </source>
</reference>
<dbReference type="GO" id="GO:0043138">
    <property type="term" value="F:3'-5' DNA helicase activity"/>
    <property type="evidence" value="ECO:0007669"/>
    <property type="project" value="UniProtKB-EC"/>
</dbReference>
<reference evidence="5 7" key="2">
    <citation type="journal article" date="2013" name="Nature">
        <title>Insights into bilaterian evolution from three spiralian genomes.</title>
        <authorList>
            <person name="Simakov O."/>
            <person name="Marletaz F."/>
            <person name="Cho S.J."/>
            <person name="Edsinger-Gonzales E."/>
            <person name="Havlak P."/>
            <person name="Hellsten U."/>
            <person name="Kuo D.H."/>
            <person name="Larsson T."/>
            <person name="Lv J."/>
            <person name="Arendt D."/>
            <person name="Savage R."/>
            <person name="Osoegawa K."/>
            <person name="de Jong P."/>
            <person name="Grimwood J."/>
            <person name="Chapman J.A."/>
            <person name="Shapiro H."/>
            <person name="Aerts A."/>
            <person name="Otillar R.P."/>
            <person name="Terry A.Y."/>
            <person name="Boore J.L."/>
            <person name="Grigoriev I.V."/>
            <person name="Lindberg D.R."/>
            <person name="Seaver E.C."/>
            <person name="Weisblat D.A."/>
            <person name="Putnam N.H."/>
            <person name="Rokhsar D.S."/>
        </authorList>
    </citation>
    <scope>NUCLEOTIDE SEQUENCE</scope>
    <source>
        <strain evidence="5 7">I ESC-2004</strain>
    </source>
</reference>
<dbReference type="PANTHER" id="PTHR13710">
    <property type="entry name" value="DNA HELICASE RECQ FAMILY MEMBER"/>
    <property type="match status" value="1"/>
</dbReference>
<dbReference type="EMBL" id="KB308531">
    <property type="protein sequence ID" value="ELT97567.1"/>
    <property type="molecule type" value="Genomic_DNA"/>
</dbReference>
<evidence type="ECO:0000259" key="4">
    <source>
        <dbReference type="PROSITE" id="PS51194"/>
    </source>
</evidence>
<dbReference type="Proteomes" id="UP000014760">
    <property type="component" value="Unassembled WGS sequence"/>
</dbReference>
<evidence type="ECO:0000313" key="5">
    <source>
        <dbReference type="EMBL" id="ELT97567.1"/>
    </source>
</evidence>
<reference evidence="6" key="3">
    <citation type="submission" date="2015-06" db="UniProtKB">
        <authorList>
            <consortium name="EnsemblMetazoa"/>
        </authorList>
    </citation>
    <scope>IDENTIFICATION</scope>
</reference>
<feature type="domain" description="Helicase C-terminal" evidence="4">
    <location>
        <begin position="21"/>
        <end position="189"/>
    </location>
</feature>
<dbReference type="HOGENOM" id="CLU_1312866_0_0_1"/>
<dbReference type="STRING" id="283909.R7TVF4"/>
<evidence type="ECO:0000256" key="1">
    <source>
        <dbReference type="ARBA" id="ARBA00005446"/>
    </source>
</evidence>
<dbReference type="OMA" id="RCIIATI"/>
<dbReference type="OrthoDB" id="6086888at2759"/>